<dbReference type="Gene3D" id="3.20.20.370">
    <property type="entry name" value="Glycoside hydrolase/deacetylase"/>
    <property type="match status" value="1"/>
</dbReference>
<evidence type="ECO:0000256" key="3">
    <source>
        <dbReference type="ARBA" id="ARBA00020071"/>
    </source>
</evidence>
<gene>
    <name evidence="6" type="ORF">AE618_09085</name>
</gene>
<evidence type="ECO:0000259" key="5">
    <source>
        <dbReference type="PROSITE" id="PS51677"/>
    </source>
</evidence>
<evidence type="ECO:0000313" key="7">
    <source>
        <dbReference type="Proteomes" id="UP000037822"/>
    </source>
</evidence>
<protein>
    <recommendedName>
        <fullName evidence="3">Chitooligosaccharide deacetylase</fullName>
    </recommendedName>
    <alternativeName>
        <fullName evidence="4">Nodulation protein B</fullName>
    </alternativeName>
</protein>
<comment type="caution">
    <text evidence="6">The sequence shown here is derived from an EMBL/GenBank/DDBJ whole genome shotgun (WGS) entry which is preliminary data.</text>
</comment>
<dbReference type="AlphaFoldDB" id="A0A0N0MBP3"/>
<proteinExistence type="inferred from homology"/>
<dbReference type="PATRIC" id="fig|1526658.3.peg.5305"/>
<evidence type="ECO:0000313" key="6">
    <source>
        <dbReference type="EMBL" id="KPH81187.1"/>
    </source>
</evidence>
<dbReference type="InterPro" id="IPR011330">
    <property type="entry name" value="Glyco_hydro/deAcase_b/a-brl"/>
</dbReference>
<dbReference type="InterPro" id="IPR017625">
    <property type="entry name" value="PuuE"/>
</dbReference>
<dbReference type="CDD" id="cd10977">
    <property type="entry name" value="CE4_PuuE_SpCDA1"/>
    <property type="match status" value="1"/>
</dbReference>
<dbReference type="GO" id="GO:0016810">
    <property type="term" value="F:hydrolase activity, acting on carbon-nitrogen (but not peptide) bonds"/>
    <property type="evidence" value="ECO:0007669"/>
    <property type="project" value="InterPro"/>
</dbReference>
<reference evidence="6 7" key="1">
    <citation type="submission" date="2015-07" db="EMBL/GenBank/DDBJ databases">
        <title>Whole genome sequencing of Bosea vaviloviae isolated from cave pool.</title>
        <authorList>
            <person name="Tan N.E.H."/>
            <person name="Lee Y.P."/>
            <person name="Gan H.M."/>
            <person name="Barton H."/>
            <person name="Savka M.A."/>
        </authorList>
    </citation>
    <scope>NUCLEOTIDE SEQUENCE [LARGE SCALE GENOMIC DNA]</scope>
    <source>
        <strain evidence="6 7">SD260</strain>
    </source>
</reference>
<comment type="similarity">
    <text evidence="2">Belongs to the polysaccharide deacetylase family.</text>
</comment>
<organism evidence="6 7">
    <name type="scientific">Bosea vaviloviae</name>
    <dbReference type="NCBI Taxonomy" id="1526658"/>
    <lineage>
        <taxon>Bacteria</taxon>
        <taxon>Pseudomonadati</taxon>
        <taxon>Pseudomonadota</taxon>
        <taxon>Alphaproteobacteria</taxon>
        <taxon>Hyphomicrobiales</taxon>
        <taxon>Boseaceae</taxon>
        <taxon>Bosea</taxon>
    </lineage>
</organism>
<feature type="domain" description="NodB homology" evidence="5">
    <location>
        <begin position="69"/>
        <end position="286"/>
    </location>
</feature>
<dbReference type="Pfam" id="PF01522">
    <property type="entry name" value="Polysacc_deac_1"/>
    <property type="match status" value="1"/>
</dbReference>
<dbReference type="GO" id="GO:0005975">
    <property type="term" value="P:carbohydrate metabolic process"/>
    <property type="evidence" value="ECO:0007669"/>
    <property type="project" value="InterPro"/>
</dbReference>
<dbReference type="InterPro" id="IPR002509">
    <property type="entry name" value="NODB_dom"/>
</dbReference>
<evidence type="ECO:0000256" key="2">
    <source>
        <dbReference type="ARBA" id="ARBA00010973"/>
    </source>
</evidence>
<accession>A0A0N0MBP3</accession>
<evidence type="ECO:0000256" key="1">
    <source>
        <dbReference type="ARBA" id="ARBA00003236"/>
    </source>
</evidence>
<keyword evidence="7" id="KW-1185">Reference proteome</keyword>
<comment type="function">
    <text evidence="1">Is involved in generating a small heat-stable compound (Nod), an acylated oligomer of N-acetylglucosamine, that stimulates mitosis in various plant protoplasts.</text>
</comment>
<dbReference type="RefSeq" id="WP_054208733.1">
    <property type="nucleotide sequence ID" value="NZ_LGSZ01000031.1"/>
</dbReference>
<dbReference type="PANTHER" id="PTHR43123">
    <property type="entry name" value="POLYSACCHARIDE DEACETYLASE-RELATED"/>
    <property type="match status" value="1"/>
</dbReference>
<dbReference type="PANTHER" id="PTHR43123:SF1">
    <property type="entry name" value="POLYSACCHARIDE DEACETYLASE-RELATED"/>
    <property type="match status" value="1"/>
</dbReference>
<dbReference type="EMBL" id="LGSZ01000031">
    <property type="protein sequence ID" value="KPH81187.1"/>
    <property type="molecule type" value="Genomic_DNA"/>
</dbReference>
<dbReference type="OrthoDB" id="9787041at2"/>
<dbReference type="Proteomes" id="UP000037822">
    <property type="component" value="Unassembled WGS sequence"/>
</dbReference>
<dbReference type="PROSITE" id="PS51677">
    <property type="entry name" value="NODB"/>
    <property type="match status" value="1"/>
</dbReference>
<name>A0A0N0MBP3_9HYPH</name>
<evidence type="ECO:0000256" key="4">
    <source>
        <dbReference type="ARBA" id="ARBA00032976"/>
    </source>
</evidence>
<dbReference type="SUPFAM" id="SSF88713">
    <property type="entry name" value="Glycoside hydrolase/deacetylase"/>
    <property type="match status" value="1"/>
</dbReference>
<sequence length="306" mass="34082">MTTPYDRDLIGYGANPPNPHWPGGARIAINFVMNYEEGSEPSVQDGEGYTELGLTEANGLPTGVKGRDLAGEGMFAYGSRVGFWRLMRLFQERGLPLTVFGCALAIERNPQAAAAIKASGFDVCCHGWRWIKHYDLTEAEEREHIAKAIVSLQATVGERPLGWYCRYGPSVNTRRLVVEEGGFLYDSDAYDDELPYWKAVSGKPHLVVPYSLVNNDGKFGSGFFSTSNDYFEWHKDAFDMLYAEGVTQPKMMSVGLHMRLIGHPARAAGLARFLDYVQGHQGVWVTGRLDIARHWAKTHPFAGERA</sequence>